<dbReference type="EMBL" id="FWWW01000087">
    <property type="protein sequence ID" value="SMB98884.1"/>
    <property type="molecule type" value="Genomic_DNA"/>
</dbReference>
<dbReference type="AlphaFoldDB" id="A0A1W1W1A9"/>
<proteinExistence type="predicted"/>
<reference evidence="1 2" key="1">
    <citation type="submission" date="2017-04" db="EMBL/GenBank/DDBJ databases">
        <authorList>
            <person name="Afonso C.L."/>
            <person name="Miller P.J."/>
            <person name="Scott M.A."/>
            <person name="Spackman E."/>
            <person name="Goraichik I."/>
            <person name="Dimitrov K.M."/>
            <person name="Suarez D.L."/>
            <person name="Swayne D.E."/>
        </authorList>
    </citation>
    <scope>NUCLEOTIDE SEQUENCE [LARGE SCALE GENOMIC DNA]</scope>
    <source>
        <strain evidence="1 2">DSM 11622</strain>
    </source>
</reference>
<keyword evidence="2" id="KW-1185">Reference proteome</keyword>
<dbReference type="Proteomes" id="UP000192266">
    <property type="component" value="Unassembled WGS sequence"/>
</dbReference>
<gene>
    <name evidence="1" type="ORF">SAMN00120144_1831</name>
</gene>
<organism evidence="1 2">
    <name type="scientific">Hymenobacter roseosalivarius DSM 11622</name>
    <dbReference type="NCBI Taxonomy" id="645990"/>
    <lineage>
        <taxon>Bacteria</taxon>
        <taxon>Pseudomonadati</taxon>
        <taxon>Bacteroidota</taxon>
        <taxon>Cytophagia</taxon>
        <taxon>Cytophagales</taxon>
        <taxon>Hymenobacteraceae</taxon>
        <taxon>Hymenobacter</taxon>
    </lineage>
</organism>
<name>A0A1W1W1A9_9BACT</name>
<evidence type="ECO:0000313" key="2">
    <source>
        <dbReference type="Proteomes" id="UP000192266"/>
    </source>
</evidence>
<protein>
    <submittedName>
        <fullName evidence="1">Uncharacterized protein</fullName>
    </submittedName>
</protein>
<evidence type="ECO:0000313" key="1">
    <source>
        <dbReference type="EMBL" id="SMB98884.1"/>
    </source>
</evidence>
<accession>A0A1W1W1A9</accession>
<dbReference type="STRING" id="645990.SAMN00120144_1831"/>
<sequence length="36" mass="3947">MAIAMLSRSSTKPIAGPEVYLFYEIFGNVFALALPK</sequence>